<evidence type="ECO:0000256" key="1">
    <source>
        <dbReference type="ARBA" id="ARBA00022679"/>
    </source>
</evidence>
<evidence type="ECO:0000313" key="5">
    <source>
        <dbReference type="Proteomes" id="UP000176939"/>
    </source>
</evidence>
<dbReference type="SUPFAM" id="SSF53448">
    <property type="entry name" value="Nucleotide-diphospho-sugar transferases"/>
    <property type="match status" value="1"/>
</dbReference>
<dbReference type="GO" id="GO:0016779">
    <property type="term" value="F:nucleotidyltransferase activity"/>
    <property type="evidence" value="ECO:0007669"/>
    <property type="project" value="UniProtKB-KW"/>
</dbReference>
<comment type="caution">
    <text evidence="4">The sequence shown here is derived from an EMBL/GenBank/DDBJ whole genome shotgun (WGS) entry which is preliminary data.</text>
</comment>
<gene>
    <name evidence="4" type="ORF">A2Z67_01965</name>
</gene>
<keyword evidence="1" id="KW-0808">Transferase</keyword>
<dbReference type="InterPro" id="IPR050065">
    <property type="entry name" value="GlmU-like"/>
</dbReference>
<accession>A0A1F7X8J5</accession>
<protein>
    <recommendedName>
        <fullName evidence="3">Nucleotidyl transferase domain-containing protein</fullName>
    </recommendedName>
</protein>
<evidence type="ECO:0000256" key="2">
    <source>
        <dbReference type="ARBA" id="ARBA00022695"/>
    </source>
</evidence>
<organism evidence="4 5">
    <name type="scientific">Candidatus Woesebacteria bacterium RBG_13_36_22</name>
    <dbReference type="NCBI Taxonomy" id="1802478"/>
    <lineage>
        <taxon>Bacteria</taxon>
        <taxon>Candidatus Woeseibacteriota</taxon>
    </lineage>
</organism>
<keyword evidence="2" id="KW-0548">Nucleotidyltransferase</keyword>
<dbReference type="InterPro" id="IPR005835">
    <property type="entry name" value="NTP_transferase_dom"/>
</dbReference>
<evidence type="ECO:0000313" key="4">
    <source>
        <dbReference type="EMBL" id="OGM10718.1"/>
    </source>
</evidence>
<dbReference type="Pfam" id="PF00483">
    <property type="entry name" value="NTP_transferase"/>
    <property type="match status" value="1"/>
</dbReference>
<evidence type="ECO:0000259" key="3">
    <source>
        <dbReference type="Pfam" id="PF00483"/>
    </source>
</evidence>
<dbReference type="AlphaFoldDB" id="A0A1F7X8J5"/>
<sequence>MGEIIPAILAAGSGRRLDVDVPKPMVLVDGRPLMQNAVEALFKMGFGPSEVKAVIGYKGEIIKECFGRDLEYYTQEKLNGNAGAVDLVFTSLGEGAQDAHILVIQGDDADQATLNNLQELINFHLKRQADISILTVSKLDSDSHSLEYVYDTEGRVLDMVPIKSFDSNGRYTAGIFLFSGRFLNEFLPLLKESASEKEELGIASLISLAVEGGQRVYQLCSGMDYVSINTPKGLERLREKGISR</sequence>
<dbReference type="PANTHER" id="PTHR43584">
    <property type="entry name" value="NUCLEOTIDYL TRANSFERASE"/>
    <property type="match status" value="1"/>
</dbReference>
<dbReference type="EMBL" id="MGFQ01000001">
    <property type="protein sequence ID" value="OGM10718.1"/>
    <property type="molecule type" value="Genomic_DNA"/>
</dbReference>
<dbReference type="Proteomes" id="UP000176939">
    <property type="component" value="Unassembled WGS sequence"/>
</dbReference>
<reference evidence="4 5" key="1">
    <citation type="journal article" date="2016" name="Nat. Commun.">
        <title>Thousands of microbial genomes shed light on interconnected biogeochemical processes in an aquifer system.</title>
        <authorList>
            <person name="Anantharaman K."/>
            <person name="Brown C.T."/>
            <person name="Hug L.A."/>
            <person name="Sharon I."/>
            <person name="Castelle C.J."/>
            <person name="Probst A.J."/>
            <person name="Thomas B.C."/>
            <person name="Singh A."/>
            <person name="Wilkins M.J."/>
            <person name="Karaoz U."/>
            <person name="Brodie E.L."/>
            <person name="Williams K.H."/>
            <person name="Hubbard S.S."/>
            <person name="Banfield J.F."/>
        </authorList>
    </citation>
    <scope>NUCLEOTIDE SEQUENCE [LARGE SCALE GENOMIC DNA]</scope>
</reference>
<proteinExistence type="predicted"/>
<dbReference type="PANTHER" id="PTHR43584:SF8">
    <property type="entry name" value="N-ACETYLMURAMATE ALPHA-1-PHOSPHATE URIDYLYLTRANSFERASE"/>
    <property type="match status" value="1"/>
</dbReference>
<dbReference type="InterPro" id="IPR029044">
    <property type="entry name" value="Nucleotide-diphossugar_trans"/>
</dbReference>
<name>A0A1F7X8J5_9BACT</name>
<feature type="domain" description="Nucleotidyl transferase" evidence="3">
    <location>
        <begin position="7"/>
        <end position="220"/>
    </location>
</feature>
<dbReference type="Gene3D" id="3.90.550.10">
    <property type="entry name" value="Spore Coat Polysaccharide Biosynthesis Protein SpsA, Chain A"/>
    <property type="match status" value="1"/>
</dbReference>